<dbReference type="Gene3D" id="3.40.50.300">
    <property type="entry name" value="P-loop containing nucleotide triphosphate hydrolases"/>
    <property type="match status" value="1"/>
</dbReference>
<protein>
    <submittedName>
        <fullName evidence="2">Sporulation initiation inhibitor Soj</fullName>
    </submittedName>
</protein>
<dbReference type="SUPFAM" id="SSF52540">
    <property type="entry name" value="P-loop containing nucleoside triphosphate hydrolases"/>
    <property type="match status" value="1"/>
</dbReference>
<dbReference type="InterPro" id="IPR025669">
    <property type="entry name" value="AAA_dom"/>
</dbReference>
<dbReference type="Proteomes" id="UP001310022">
    <property type="component" value="Unassembled WGS sequence"/>
</dbReference>
<dbReference type="InterPro" id="IPR027417">
    <property type="entry name" value="P-loop_NTPase"/>
</dbReference>
<accession>A0AAN5ANA7</accession>
<dbReference type="PIRSF" id="PIRSF009320">
    <property type="entry name" value="Nuc_binding_HP_1000"/>
    <property type="match status" value="1"/>
</dbReference>
<name>A0AAN5ANA7_9BACT</name>
<dbReference type="RefSeq" id="WP_338239680.1">
    <property type="nucleotide sequence ID" value="NZ_BQKE01000006.1"/>
</dbReference>
<feature type="domain" description="AAA" evidence="1">
    <location>
        <begin position="2"/>
        <end position="163"/>
    </location>
</feature>
<proteinExistence type="predicted"/>
<dbReference type="EMBL" id="BQKE01000006">
    <property type="protein sequence ID" value="GJM64617.1"/>
    <property type="molecule type" value="Genomic_DNA"/>
</dbReference>
<dbReference type="PANTHER" id="PTHR13696">
    <property type="entry name" value="P-LOOP CONTAINING NUCLEOSIDE TRIPHOSPHATE HYDROLASE"/>
    <property type="match status" value="1"/>
</dbReference>
<reference evidence="2 3" key="1">
    <citation type="submission" date="2021-12" db="EMBL/GenBank/DDBJ databases">
        <title>Genome sequencing of bacteria with rrn-lacking chromosome and rrn-plasmid.</title>
        <authorList>
            <person name="Anda M."/>
            <person name="Iwasaki W."/>
        </authorList>
    </citation>
    <scope>NUCLEOTIDE SEQUENCE [LARGE SCALE GENOMIC DNA]</scope>
    <source>
        <strain evidence="2 3">NBRC 15940</strain>
    </source>
</reference>
<keyword evidence="3" id="KW-1185">Reference proteome</keyword>
<evidence type="ECO:0000313" key="3">
    <source>
        <dbReference type="Proteomes" id="UP001310022"/>
    </source>
</evidence>
<evidence type="ECO:0000313" key="2">
    <source>
        <dbReference type="EMBL" id="GJM64617.1"/>
    </source>
</evidence>
<evidence type="ECO:0000259" key="1">
    <source>
        <dbReference type="Pfam" id="PF13614"/>
    </source>
</evidence>
<organism evidence="2 3">
    <name type="scientific">Persicobacter diffluens</name>
    <dbReference type="NCBI Taxonomy" id="981"/>
    <lineage>
        <taxon>Bacteria</taxon>
        <taxon>Pseudomonadati</taxon>
        <taxon>Bacteroidota</taxon>
        <taxon>Cytophagia</taxon>
        <taxon>Cytophagales</taxon>
        <taxon>Persicobacteraceae</taxon>
        <taxon>Persicobacter</taxon>
    </lineage>
</organism>
<dbReference type="PANTHER" id="PTHR13696:SF52">
    <property type="entry name" value="PARA FAMILY PROTEIN CT_582"/>
    <property type="match status" value="1"/>
</dbReference>
<gene>
    <name evidence="2" type="ORF">PEDI_51690</name>
</gene>
<dbReference type="InterPro" id="IPR050678">
    <property type="entry name" value="DNA_Partitioning_ATPase"/>
</dbReference>
<dbReference type="Pfam" id="PF13614">
    <property type="entry name" value="AAA_31"/>
    <property type="match status" value="1"/>
</dbReference>
<comment type="caution">
    <text evidence="2">The sequence shown here is derived from an EMBL/GenBank/DDBJ whole genome shotgun (WGS) entry which is preliminary data.</text>
</comment>
<dbReference type="AlphaFoldDB" id="A0AAN5ANA7"/>
<sequence length="230" mass="25663">MVIAFANNKGGTGKSTLTTVFLEILKGQGKKVLIIDCDSQCNLTTTFLPEDVENTLADTILNKEIVPYTVEDYDIVPSSPTLEIIQLQMSINEVDIDVLDKAIEPHKDNYDYILIDCPPSDGNLQQVAIYASDVCICPINSTVHAIEGALNVKSRINDFQKSIKFLPVRNNFDFREKFPKEVSQKCEEIFPEIAKTIIKRRVDFAEAMEYGVQGSTEINVVNDLIAEING</sequence>
<dbReference type="CDD" id="cd02042">
    <property type="entry name" value="ParAB_family"/>
    <property type="match status" value="1"/>
</dbReference>